<organism evidence="3 4">
    <name type="scientific">Edaphosphingomonas haloaromaticamans</name>
    <dbReference type="NCBI Taxonomy" id="653954"/>
    <lineage>
        <taxon>Bacteria</taxon>
        <taxon>Pseudomonadati</taxon>
        <taxon>Pseudomonadota</taxon>
        <taxon>Alphaproteobacteria</taxon>
        <taxon>Sphingomonadales</taxon>
        <taxon>Rhizorhabdaceae</taxon>
        <taxon>Edaphosphingomonas</taxon>
    </lineage>
</organism>
<accession>A0A1S1HF64</accession>
<dbReference type="Pfam" id="PF07835">
    <property type="entry name" value="COX4_pro_2"/>
    <property type="match status" value="1"/>
</dbReference>
<keyword evidence="1" id="KW-0472">Membrane</keyword>
<evidence type="ECO:0000313" key="4">
    <source>
        <dbReference type="Proteomes" id="UP000179467"/>
    </source>
</evidence>
<keyword evidence="1" id="KW-1133">Transmembrane helix</keyword>
<dbReference type="EMBL" id="MIPT01000001">
    <property type="protein sequence ID" value="OHT20844.1"/>
    <property type="molecule type" value="Genomic_DNA"/>
</dbReference>
<evidence type="ECO:0000313" key="3">
    <source>
        <dbReference type="EMBL" id="OHT20844.1"/>
    </source>
</evidence>
<evidence type="ECO:0000259" key="2">
    <source>
        <dbReference type="Pfam" id="PF07835"/>
    </source>
</evidence>
<dbReference type="InterPro" id="IPR036596">
    <property type="entry name" value="Cyt-C_aa3_sf"/>
</dbReference>
<proteinExistence type="predicted"/>
<dbReference type="RefSeq" id="WP_015457386.1">
    <property type="nucleotide sequence ID" value="NZ_MIPT01000001.1"/>
</dbReference>
<reference evidence="3 4" key="1">
    <citation type="submission" date="2016-09" db="EMBL/GenBank/DDBJ databases">
        <title>Metabolic pathway, cell adaptation mechanisms and a novel monoxygenase revealed through proteogenomic-transcription analysis of a Sphingomonas haloaromaticamans strain degrading the fungicide ortho-phenylphenol.</title>
        <authorList>
            <person name="Perruchon C."/>
            <person name="Papadopoulou E.S."/>
            <person name="Rousidou C."/>
            <person name="Vasileiadis S."/>
            <person name="Tanou G."/>
            <person name="Amoutzias G."/>
            <person name="Molassiotis A."/>
            <person name="Karpouzas D.G."/>
        </authorList>
    </citation>
    <scope>NUCLEOTIDE SEQUENCE [LARGE SCALE GENOMIC DNA]</scope>
    <source>
        <strain evidence="3 4">P3</strain>
    </source>
</reference>
<gene>
    <name evidence="3" type="ORF">BHE75_02848</name>
</gene>
<feature type="domain" description="Cytochrome c oxidase subunit IV bacterial aa3 type" evidence="2">
    <location>
        <begin position="5"/>
        <end position="38"/>
    </location>
</feature>
<protein>
    <submittedName>
        <fullName evidence="3">Bacterial aa3 type cytochrome c oxidase subunit IV</fullName>
    </submittedName>
</protein>
<feature type="transmembrane region" description="Helical" evidence="1">
    <location>
        <begin position="20"/>
        <end position="44"/>
    </location>
</feature>
<keyword evidence="4" id="KW-1185">Reference proteome</keyword>
<comment type="caution">
    <text evidence="3">The sequence shown here is derived from an EMBL/GenBank/DDBJ whole genome shotgun (WGS) entry which is preliminary data.</text>
</comment>
<dbReference type="AlphaFoldDB" id="A0A1S1HF64"/>
<dbReference type="SUPFAM" id="SSF81469">
    <property type="entry name" value="Bacterial aa3 type cytochrome c oxidase subunit IV"/>
    <property type="match status" value="1"/>
</dbReference>
<dbReference type="Gene3D" id="1.20.5.160">
    <property type="entry name" value="Bacterial aa3 type cytochrome c oxidase subunit IV"/>
    <property type="match status" value="1"/>
</dbReference>
<dbReference type="InterPro" id="IPR012422">
    <property type="entry name" value="Cyt_c_oxidase_su4_bac-aa3"/>
</dbReference>
<evidence type="ECO:0000256" key="1">
    <source>
        <dbReference type="SAM" id="Phobius"/>
    </source>
</evidence>
<dbReference type="OrthoDB" id="7577954at2"/>
<sequence>MAETNGASNDLKAHEGTYEGFLSLMKIGTIACVVAAALVVYLIAN</sequence>
<keyword evidence="1" id="KW-0812">Transmembrane</keyword>
<name>A0A1S1HF64_9SPHN</name>
<dbReference type="Proteomes" id="UP000179467">
    <property type="component" value="Unassembled WGS sequence"/>
</dbReference>